<evidence type="ECO:0000256" key="1">
    <source>
        <dbReference type="SAM" id="MobiDB-lite"/>
    </source>
</evidence>
<feature type="compositionally biased region" description="Low complexity" evidence="1">
    <location>
        <begin position="213"/>
        <end position="258"/>
    </location>
</feature>
<dbReference type="Proteomes" id="UP000019146">
    <property type="component" value="Plasmid unnamed"/>
</dbReference>
<protein>
    <submittedName>
        <fullName evidence="2">TPR repeat protein</fullName>
    </submittedName>
</protein>
<feature type="compositionally biased region" description="Basic residues" evidence="1">
    <location>
        <begin position="202"/>
        <end position="212"/>
    </location>
</feature>
<sequence>MKVELIKIGLYYTRALSAKQNRFLPDYKIRNGGETTMKNRLFTSLSGAVLVCGMIAGCATQGNSTPPTPEAFNKALSDADTVAKNGDQDRAIALYQQLSKTDPTREEPWSRIAQIQFTQGHYGQAIVAAQEALQRDQTDRQAKSVLAVAGLRVATQSLGELRQDAALAGDAKSDAQALAKQLRDTLGEATLFPPDATDKQAAKKKRVVRHVAKQAPKTSDSADSSAAAPAANAPAQAPAATPAAPAAPAKAAQSGGASDPFSALR</sequence>
<accession>A0A0N7JVL8</accession>
<geneLocation type="plasmid" evidence="3"/>
<name>A0A0N7JVL8_9BURK</name>
<evidence type="ECO:0000313" key="2">
    <source>
        <dbReference type="EMBL" id="ALL69573.1"/>
    </source>
</evidence>
<dbReference type="AlphaFoldDB" id="A0A0N7JVL8"/>
<feature type="region of interest" description="Disordered" evidence="1">
    <location>
        <begin position="190"/>
        <end position="265"/>
    </location>
</feature>
<dbReference type="InterPro" id="IPR011990">
    <property type="entry name" value="TPR-like_helical_dom_sf"/>
</dbReference>
<organism evidence="2 3">
    <name type="scientific">Paraburkholderia caribensis MBA4</name>
    <dbReference type="NCBI Taxonomy" id="1323664"/>
    <lineage>
        <taxon>Bacteria</taxon>
        <taxon>Pseudomonadati</taxon>
        <taxon>Pseudomonadota</taxon>
        <taxon>Betaproteobacteria</taxon>
        <taxon>Burkholderiales</taxon>
        <taxon>Burkholderiaceae</taxon>
        <taxon>Paraburkholderia</taxon>
    </lineage>
</organism>
<reference evidence="2 3" key="1">
    <citation type="journal article" date="2014" name="Genome Announc.">
        <title>Draft Genome Sequence of the Haloacid-Degrading Burkholderia caribensis Strain MBA4.</title>
        <authorList>
            <person name="Pan Y."/>
            <person name="Kong K.F."/>
            <person name="Tsang J.S."/>
        </authorList>
    </citation>
    <scope>NUCLEOTIDE SEQUENCE [LARGE SCALE GENOMIC DNA]</scope>
    <source>
        <strain evidence="2 3">MBA4</strain>
        <plasmid evidence="3">Plasmid</plasmid>
    </source>
</reference>
<dbReference type="Gene3D" id="1.25.40.10">
    <property type="entry name" value="Tetratricopeptide repeat domain"/>
    <property type="match status" value="1"/>
</dbReference>
<evidence type="ECO:0000313" key="3">
    <source>
        <dbReference type="Proteomes" id="UP000019146"/>
    </source>
</evidence>
<gene>
    <name evidence="2" type="ORF">K788_0007920</name>
</gene>
<keyword evidence="2" id="KW-0614">Plasmid</keyword>
<dbReference type="EMBL" id="CP012748">
    <property type="protein sequence ID" value="ALL69573.1"/>
    <property type="molecule type" value="Genomic_DNA"/>
</dbReference>
<dbReference type="KEGG" id="bcai:K788_0007920"/>
<dbReference type="SUPFAM" id="SSF48452">
    <property type="entry name" value="TPR-like"/>
    <property type="match status" value="1"/>
</dbReference>
<dbReference type="Pfam" id="PF14559">
    <property type="entry name" value="TPR_19"/>
    <property type="match status" value="1"/>
</dbReference>
<proteinExistence type="predicted"/>